<dbReference type="NCBIfam" id="NF008453">
    <property type="entry name" value="PRK11308.1"/>
    <property type="match status" value="1"/>
</dbReference>
<evidence type="ECO:0000256" key="3">
    <source>
        <dbReference type="ARBA" id="ARBA00022448"/>
    </source>
</evidence>
<dbReference type="EMBL" id="JACDXJ010000003">
    <property type="protein sequence ID" value="MBA1159257.1"/>
    <property type="molecule type" value="Genomic_DNA"/>
</dbReference>
<dbReference type="GO" id="GO:0005524">
    <property type="term" value="F:ATP binding"/>
    <property type="evidence" value="ECO:0007669"/>
    <property type="project" value="UniProtKB-KW"/>
</dbReference>
<keyword evidence="4" id="KW-0547">Nucleotide-binding</keyword>
<dbReference type="InterPro" id="IPR003593">
    <property type="entry name" value="AAA+_ATPase"/>
</dbReference>
<keyword evidence="5 7" id="KW-0067">ATP-binding</keyword>
<organism evidence="7 8">
    <name type="scientific">Microvirga mediterraneensis</name>
    <dbReference type="NCBI Taxonomy" id="2754695"/>
    <lineage>
        <taxon>Bacteria</taxon>
        <taxon>Pseudomonadati</taxon>
        <taxon>Pseudomonadota</taxon>
        <taxon>Alphaproteobacteria</taxon>
        <taxon>Hyphomicrobiales</taxon>
        <taxon>Methylobacteriaceae</taxon>
        <taxon>Microvirga</taxon>
    </lineage>
</organism>
<dbReference type="InterPro" id="IPR017871">
    <property type="entry name" value="ABC_transporter-like_CS"/>
</dbReference>
<comment type="similarity">
    <text evidence="2">Belongs to the ABC transporter superfamily.</text>
</comment>
<keyword evidence="3" id="KW-0813">Transport</keyword>
<dbReference type="Gene3D" id="3.40.50.300">
    <property type="entry name" value="P-loop containing nucleotide triphosphate hydrolases"/>
    <property type="match status" value="1"/>
</dbReference>
<feature type="domain" description="ABC transporter" evidence="6">
    <location>
        <begin position="22"/>
        <end position="261"/>
    </location>
</feature>
<reference evidence="7 8" key="1">
    <citation type="submission" date="2020-07" db="EMBL/GenBank/DDBJ databases">
        <title>Draft genome and description of Microvirga mediterraneensis Marseille-Q2068 sp. nov.</title>
        <authorList>
            <person name="Boxberger M."/>
        </authorList>
    </citation>
    <scope>NUCLEOTIDE SEQUENCE [LARGE SCALE GENOMIC DNA]</scope>
    <source>
        <strain evidence="7 8">Marseille-Q2068</strain>
    </source>
</reference>
<dbReference type="SUPFAM" id="SSF52540">
    <property type="entry name" value="P-loop containing nucleoside triphosphate hydrolases"/>
    <property type="match status" value="1"/>
</dbReference>
<dbReference type="AlphaFoldDB" id="A0A838BUP3"/>
<sequence length="336" mass="37041">MHGRVGDEPLLVATGLKRHFPLPGGLFRRSDRYVKAVDGVDLTLRAGETLGLVGESGCGKSTLGRMLVRLDEPTAGDIVFDGRNISQLPEGELKEVRRKIQMVFQNPFSSLNPRKTIGDTISEPLIVHNVGDSVSRRKRVMDLLEIVGLRPEHYSRYPHQFSGGQRQRIGIARAFALEPRVIVCDEPGSALDVSIQSQILNLIDDLQRAFGVSYLFISHDLRVVEHVSDRVAVMYLGRVVEEAPTTELYRSPRHPYTQALLAAVPVPDPSVEQPDVVLEGGVPNPINPPTGCHFHPRCPLVIDRCKLEMPPLMEEAGHKVRCWVNGPPGLNGGSTV</sequence>
<evidence type="ECO:0000256" key="4">
    <source>
        <dbReference type="ARBA" id="ARBA00022741"/>
    </source>
</evidence>
<dbReference type="Pfam" id="PF08352">
    <property type="entry name" value="oligo_HPY"/>
    <property type="match status" value="1"/>
</dbReference>
<dbReference type="Proteomes" id="UP000572984">
    <property type="component" value="Unassembled WGS sequence"/>
</dbReference>
<dbReference type="PROSITE" id="PS50893">
    <property type="entry name" value="ABC_TRANSPORTER_2"/>
    <property type="match status" value="1"/>
</dbReference>
<evidence type="ECO:0000256" key="1">
    <source>
        <dbReference type="ARBA" id="ARBA00004417"/>
    </source>
</evidence>
<proteinExistence type="inferred from homology"/>
<evidence type="ECO:0000313" key="7">
    <source>
        <dbReference type="EMBL" id="MBA1159257.1"/>
    </source>
</evidence>
<dbReference type="RefSeq" id="WP_181054918.1">
    <property type="nucleotide sequence ID" value="NZ_JACDXJ010000003.1"/>
</dbReference>
<evidence type="ECO:0000256" key="5">
    <source>
        <dbReference type="ARBA" id="ARBA00022840"/>
    </source>
</evidence>
<dbReference type="PANTHER" id="PTHR43776:SF7">
    <property type="entry name" value="D,D-DIPEPTIDE TRANSPORT ATP-BINDING PROTEIN DDPF-RELATED"/>
    <property type="match status" value="1"/>
</dbReference>
<dbReference type="CDD" id="cd03257">
    <property type="entry name" value="ABC_NikE_OppD_transporters"/>
    <property type="match status" value="1"/>
</dbReference>
<dbReference type="PROSITE" id="PS00211">
    <property type="entry name" value="ABC_TRANSPORTER_1"/>
    <property type="match status" value="1"/>
</dbReference>
<dbReference type="InterPro" id="IPR050319">
    <property type="entry name" value="ABC_transp_ATP-bind"/>
</dbReference>
<name>A0A838BUP3_9HYPH</name>
<dbReference type="GO" id="GO:0015833">
    <property type="term" value="P:peptide transport"/>
    <property type="evidence" value="ECO:0007669"/>
    <property type="project" value="InterPro"/>
</dbReference>
<protein>
    <submittedName>
        <fullName evidence="7">Dipeptide ABC transporter ATP-binding protein</fullName>
    </submittedName>
</protein>
<dbReference type="PANTHER" id="PTHR43776">
    <property type="entry name" value="TRANSPORT ATP-BINDING PROTEIN"/>
    <property type="match status" value="1"/>
</dbReference>
<gene>
    <name evidence="7" type="ORF">H0S73_24560</name>
</gene>
<dbReference type="InterPro" id="IPR027417">
    <property type="entry name" value="P-loop_NTPase"/>
</dbReference>
<evidence type="ECO:0000313" key="8">
    <source>
        <dbReference type="Proteomes" id="UP000572984"/>
    </source>
</evidence>
<dbReference type="InterPro" id="IPR013563">
    <property type="entry name" value="Oligopep_ABC_C"/>
</dbReference>
<evidence type="ECO:0000259" key="6">
    <source>
        <dbReference type="PROSITE" id="PS50893"/>
    </source>
</evidence>
<dbReference type="GO" id="GO:0016887">
    <property type="term" value="F:ATP hydrolysis activity"/>
    <property type="evidence" value="ECO:0007669"/>
    <property type="project" value="InterPro"/>
</dbReference>
<comment type="caution">
    <text evidence="7">The sequence shown here is derived from an EMBL/GenBank/DDBJ whole genome shotgun (WGS) entry which is preliminary data.</text>
</comment>
<dbReference type="InterPro" id="IPR003439">
    <property type="entry name" value="ABC_transporter-like_ATP-bd"/>
</dbReference>
<dbReference type="NCBIfam" id="TIGR01727">
    <property type="entry name" value="oligo_HPY"/>
    <property type="match status" value="1"/>
</dbReference>
<keyword evidence="8" id="KW-1185">Reference proteome</keyword>
<dbReference type="GO" id="GO:0055085">
    <property type="term" value="P:transmembrane transport"/>
    <property type="evidence" value="ECO:0007669"/>
    <property type="project" value="UniProtKB-ARBA"/>
</dbReference>
<dbReference type="FunFam" id="3.40.50.300:FF:000016">
    <property type="entry name" value="Oligopeptide ABC transporter ATP-binding component"/>
    <property type="match status" value="1"/>
</dbReference>
<comment type="subcellular location">
    <subcellularLocation>
        <location evidence="1">Cell inner membrane</location>
        <topology evidence="1">Peripheral membrane protein</topology>
    </subcellularLocation>
</comment>
<accession>A0A838BUP3</accession>
<dbReference type="GO" id="GO:0005886">
    <property type="term" value="C:plasma membrane"/>
    <property type="evidence" value="ECO:0007669"/>
    <property type="project" value="UniProtKB-SubCell"/>
</dbReference>
<dbReference type="SMART" id="SM00382">
    <property type="entry name" value="AAA"/>
    <property type="match status" value="1"/>
</dbReference>
<evidence type="ECO:0000256" key="2">
    <source>
        <dbReference type="ARBA" id="ARBA00005417"/>
    </source>
</evidence>
<dbReference type="Pfam" id="PF00005">
    <property type="entry name" value="ABC_tran"/>
    <property type="match status" value="1"/>
</dbReference>